<comment type="similarity">
    <text evidence="1">Belongs to the helicase family. UvrD subfamily.</text>
</comment>
<keyword evidence="3 10" id="KW-0378">Hydrolase</keyword>
<dbReference type="SUPFAM" id="SSF89550">
    <property type="entry name" value="PHP domain-like"/>
    <property type="match status" value="1"/>
</dbReference>
<dbReference type="CDD" id="cd19067">
    <property type="entry name" value="PfuEndoQ-like"/>
    <property type="match status" value="1"/>
</dbReference>
<protein>
    <recommendedName>
        <fullName evidence="8">DNA 3'-5' helicase</fullName>
        <ecNumber evidence="8">5.6.2.4</ecNumber>
    </recommendedName>
</protein>
<evidence type="ECO:0000259" key="12">
    <source>
        <dbReference type="PROSITE" id="PS51198"/>
    </source>
</evidence>
<keyword evidence="5 10" id="KW-0067">ATP-binding</keyword>
<keyword evidence="4 10" id="KW-0347">Helicase</keyword>
<dbReference type="GO" id="GO:0003677">
    <property type="term" value="F:DNA binding"/>
    <property type="evidence" value="ECO:0007669"/>
    <property type="project" value="InterPro"/>
</dbReference>
<comment type="catalytic activity">
    <reaction evidence="7">
        <text>Couples ATP hydrolysis with the unwinding of duplex DNA by translocating in the 3'-5' direction.</text>
        <dbReference type="EC" id="5.6.2.4"/>
    </reaction>
</comment>
<dbReference type="Pfam" id="PF00580">
    <property type="entry name" value="UvrD-helicase"/>
    <property type="match status" value="2"/>
</dbReference>
<dbReference type="InterPro" id="IPR027417">
    <property type="entry name" value="P-loop_NTPase"/>
</dbReference>
<dbReference type="AlphaFoldDB" id="A0A9D0YXH4"/>
<dbReference type="GO" id="GO:0000725">
    <property type="term" value="P:recombinational repair"/>
    <property type="evidence" value="ECO:0007669"/>
    <property type="project" value="TreeGrafter"/>
</dbReference>
<reference evidence="14" key="2">
    <citation type="journal article" date="2021" name="PeerJ">
        <title>Extensive microbial diversity within the chicken gut microbiome revealed by metagenomics and culture.</title>
        <authorList>
            <person name="Gilroy R."/>
            <person name="Ravi A."/>
            <person name="Getino M."/>
            <person name="Pursley I."/>
            <person name="Horton D.L."/>
            <person name="Alikhan N.F."/>
            <person name="Baker D."/>
            <person name="Gharbi K."/>
            <person name="Hall N."/>
            <person name="Watson M."/>
            <person name="Adriaenssens E.M."/>
            <person name="Foster-Nyarko E."/>
            <person name="Jarju S."/>
            <person name="Secka A."/>
            <person name="Antonio M."/>
            <person name="Oren A."/>
            <person name="Chaudhuri R.R."/>
            <person name="La Ragione R."/>
            <person name="Hildebrand F."/>
            <person name="Pallen M.J."/>
        </authorList>
    </citation>
    <scope>NUCLEOTIDE SEQUENCE</scope>
    <source>
        <strain evidence="14">ChiHile30-977</strain>
    </source>
</reference>
<evidence type="ECO:0000256" key="7">
    <source>
        <dbReference type="ARBA" id="ARBA00034617"/>
    </source>
</evidence>
<evidence type="ECO:0000256" key="11">
    <source>
        <dbReference type="SAM" id="MobiDB-lite"/>
    </source>
</evidence>
<evidence type="ECO:0000256" key="1">
    <source>
        <dbReference type="ARBA" id="ARBA00009922"/>
    </source>
</evidence>
<feature type="domain" description="UvrD-like helicase ATP-binding" evidence="12">
    <location>
        <begin position="463"/>
        <end position="711"/>
    </location>
</feature>
<evidence type="ECO:0000313" key="15">
    <source>
        <dbReference type="Proteomes" id="UP000886819"/>
    </source>
</evidence>
<accession>A0A9D0YXH4</accession>
<dbReference type="EC" id="5.6.2.4" evidence="8"/>
<dbReference type="GO" id="GO:0016787">
    <property type="term" value="F:hydrolase activity"/>
    <property type="evidence" value="ECO:0007669"/>
    <property type="project" value="UniProtKB-UniRule"/>
</dbReference>
<dbReference type="CDD" id="cd18807">
    <property type="entry name" value="SF1_C_UvrD"/>
    <property type="match status" value="1"/>
</dbReference>
<dbReference type="PROSITE" id="PS51198">
    <property type="entry name" value="UVRD_HELICASE_ATP_BIND"/>
    <property type="match status" value="1"/>
</dbReference>
<keyword evidence="6" id="KW-0413">Isomerase</keyword>
<feature type="binding site" evidence="10">
    <location>
        <begin position="484"/>
        <end position="491"/>
    </location>
    <ligand>
        <name>ATP</name>
        <dbReference type="ChEBI" id="CHEBI:30616"/>
    </ligand>
</feature>
<comment type="catalytic activity">
    <reaction evidence="9">
        <text>ATP + H2O = ADP + phosphate + H(+)</text>
        <dbReference type="Rhea" id="RHEA:13065"/>
        <dbReference type="ChEBI" id="CHEBI:15377"/>
        <dbReference type="ChEBI" id="CHEBI:15378"/>
        <dbReference type="ChEBI" id="CHEBI:30616"/>
        <dbReference type="ChEBI" id="CHEBI:43474"/>
        <dbReference type="ChEBI" id="CHEBI:456216"/>
        <dbReference type="EC" id="5.6.2.4"/>
    </reaction>
</comment>
<dbReference type="Gene3D" id="1.10.10.160">
    <property type="match status" value="1"/>
</dbReference>
<dbReference type="Gene3D" id="1.10.486.10">
    <property type="entry name" value="PCRA, domain 4"/>
    <property type="match status" value="2"/>
</dbReference>
<dbReference type="PANTHER" id="PTHR11070:SF59">
    <property type="entry name" value="DNA 3'-5' HELICASE"/>
    <property type="match status" value="1"/>
</dbReference>
<gene>
    <name evidence="14" type="ORF">IAA66_06285</name>
</gene>
<dbReference type="Gene3D" id="3.40.50.300">
    <property type="entry name" value="P-loop containing nucleotide triphosphate hydrolases"/>
    <property type="match status" value="3"/>
</dbReference>
<feature type="region of interest" description="Disordered" evidence="11">
    <location>
        <begin position="429"/>
        <end position="462"/>
    </location>
</feature>
<dbReference type="GO" id="GO:0005829">
    <property type="term" value="C:cytosol"/>
    <property type="evidence" value="ECO:0007669"/>
    <property type="project" value="TreeGrafter"/>
</dbReference>
<dbReference type="PROSITE" id="PS51217">
    <property type="entry name" value="UVRD_HELICASE_CTER"/>
    <property type="match status" value="1"/>
</dbReference>
<dbReference type="InterPro" id="IPR000212">
    <property type="entry name" value="DNA_helicase_UvrD/REP"/>
</dbReference>
<reference evidence="14" key="1">
    <citation type="submission" date="2020-10" db="EMBL/GenBank/DDBJ databases">
        <authorList>
            <person name="Gilroy R."/>
        </authorList>
    </citation>
    <scope>NUCLEOTIDE SEQUENCE</scope>
    <source>
        <strain evidence="14">ChiHile30-977</strain>
    </source>
</reference>
<dbReference type="InterPro" id="IPR016195">
    <property type="entry name" value="Pol/histidinol_Pase-like"/>
</dbReference>
<evidence type="ECO:0000313" key="14">
    <source>
        <dbReference type="EMBL" id="HIQ63181.1"/>
    </source>
</evidence>
<dbReference type="GO" id="GO:0033202">
    <property type="term" value="C:DNA helicase complex"/>
    <property type="evidence" value="ECO:0007669"/>
    <property type="project" value="TreeGrafter"/>
</dbReference>
<evidence type="ECO:0000256" key="3">
    <source>
        <dbReference type="ARBA" id="ARBA00022801"/>
    </source>
</evidence>
<name>A0A9D0YXH4_9FIRM</name>
<organism evidence="14 15">
    <name type="scientific">Candidatus Avichristensenella intestinipullorum</name>
    <dbReference type="NCBI Taxonomy" id="2840693"/>
    <lineage>
        <taxon>Bacteria</taxon>
        <taxon>Bacillati</taxon>
        <taxon>Bacillota</taxon>
        <taxon>Clostridia</taxon>
        <taxon>Candidatus Avichristensenella</taxon>
    </lineage>
</organism>
<sequence>MWIADLHIHSRFARATSRQCEPVMLDWWARRKGIDVLGTGDCTHAGWRAMLADALVPDGSGFYRLREDLRQPGAPEGATRFVVSGEISSIYKKRGRVRKVHNVVLFPSLADAEKFSARLEGMGANLRADGRPILGLDSRDLLEIALESCPEAEWIPAHIWTPHFSLFGAYSGFDAIEECFEDMTPHIHALETGLSSDPPMNWRLSALDRYTLVSHSDAHSPANLGREANLLDCPLTYADLTAALRDRAGSAFAGTLEFFPEEGKYHWDGHRACAVRMTPAQRAAADGLCPVCGKRVTVGVLSRVEALADRPEGVRPEGARPYERLAPLAEVIAASVGLGASSVKVQRQYDAILRALGPELEILRRASVADVQRVAGPCVAEGIRRLREGKVELEAGFDGEYGHVRLLQPEEIRLMGGQMSLLGALPVSPTPRPAAARPVPRRSAPPAQEAAVPTEAQEAAHPMGLNDRQWEAVSDDSPVVSVQAGPGTGKTHTLVCRAAYLIGERGVAPSDIGCVTFTNKAAREMRERLASRLAGRQDISRMTIGTFHAICLRIVRAHRGPVVLLDEAEAEALAGNAAAALGLKLTPRKALEAVSAEANGLAPAPAGLGAAYRAACDALGALDFDGLLLAALEAPDGGFAHLLVDEFQDISPVQYRLIRKWALGSRSLFVIGDANQAIYGFRGADARCFARLAEDFPALRTVRLTENYRSTPPILRCAQSVLPGRPEVPESRRASGLPVCLVRAADGWAEAVFVAKEIARRVGGVDMLGAQGESAVSFSDIAVLYRTHRQAALLEECLQKEGIPYVVSGRDALLEDPAARRAVAFCRLLCFPEDRPARRALGLDEAALRDALSAWAPRAHGEPPARWLAAWMAQQGIPAEGAAGRLLRMAVLCESTGELVEGLTFGREADLRRCGTPERRSEAVSLMTLHAAKGLEYETVFLCGVREGLMPLHLPGRESDEKEERRLLFVGMTRARASLILVTPGVPSPFLRALPEAFVSQRDAHEGRPRPEGRQLSFL</sequence>
<evidence type="ECO:0000256" key="5">
    <source>
        <dbReference type="ARBA" id="ARBA00022840"/>
    </source>
</evidence>
<keyword evidence="2 10" id="KW-0547">Nucleotide-binding</keyword>
<dbReference type="InterPro" id="IPR013986">
    <property type="entry name" value="DExx_box_DNA_helicase_dom_sf"/>
</dbReference>
<dbReference type="GO" id="GO:0043138">
    <property type="term" value="F:3'-5' DNA helicase activity"/>
    <property type="evidence" value="ECO:0007669"/>
    <property type="project" value="UniProtKB-EC"/>
</dbReference>
<dbReference type="GO" id="GO:0005524">
    <property type="term" value="F:ATP binding"/>
    <property type="evidence" value="ECO:0007669"/>
    <property type="project" value="UniProtKB-UniRule"/>
</dbReference>
<evidence type="ECO:0000256" key="8">
    <source>
        <dbReference type="ARBA" id="ARBA00034808"/>
    </source>
</evidence>
<evidence type="ECO:0000256" key="4">
    <source>
        <dbReference type="ARBA" id="ARBA00022806"/>
    </source>
</evidence>
<dbReference type="PANTHER" id="PTHR11070">
    <property type="entry name" value="UVRD / RECB / PCRA DNA HELICASE FAMILY MEMBER"/>
    <property type="match status" value="1"/>
</dbReference>
<evidence type="ECO:0000256" key="6">
    <source>
        <dbReference type="ARBA" id="ARBA00023235"/>
    </source>
</evidence>
<dbReference type="Proteomes" id="UP000886819">
    <property type="component" value="Unassembled WGS sequence"/>
</dbReference>
<evidence type="ECO:0000259" key="13">
    <source>
        <dbReference type="PROSITE" id="PS51217"/>
    </source>
</evidence>
<proteinExistence type="inferred from homology"/>
<dbReference type="EMBL" id="DVFI01000092">
    <property type="protein sequence ID" value="HIQ63181.1"/>
    <property type="molecule type" value="Genomic_DNA"/>
</dbReference>
<comment type="caution">
    <text evidence="14">The sequence shown here is derived from an EMBL/GenBank/DDBJ whole genome shotgun (WGS) entry which is preliminary data.</text>
</comment>
<dbReference type="CDD" id="cd17932">
    <property type="entry name" value="DEXQc_UvrD"/>
    <property type="match status" value="1"/>
</dbReference>
<dbReference type="InterPro" id="IPR014016">
    <property type="entry name" value="UvrD-like_ATP-bd"/>
</dbReference>
<dbReference type="Gene3D" id="3.20.20.140">
    <property type="entry name" value="Metal-dependent hydrolases"/>
    <property type="match status" value="1"/>
</dbReference>
<dbReference type="Pfam" id="PF13361">
    <property type="entry name" value="UvrD_C"/>
    <property type="match status" value="2"/>
</dbReference>
<evidence type="ECO:0000256" key="9">
    <source>
        <dbReference type="ARBA" id="ARBA00048988"/>
    </source>
</evidence>
<dbReference type="InterPro" id="IPR014017">
    <property type="entry name" value="DNA_helicase_UvrD-like_C"/>
</dbReference>
<evidence type="ECO:0000256" key="10">
    <source>
        <dbReference type="PROSITE-ProRule" id="PRU00560"/>
    </source>
</evidence>
<feature type="domain" description="UvrD-like helicase C-terminal" evidence="13">
    <location>
        <begin position="712"/>
        <end position="977"/>
    </location>
</feature>
<dbReference type="SUPFAM" id="SSF52540">
    <property type="entry name" value="P-loop containing nucleoside triphosphate hydrolases"/>
    <property type="match status" value="1"/>
</dbReference>
<evidence type="ECO:0000256" key="2">
    <source>
        <dbReference type="ARBA" id="ARBA00022741"/>
    </source>
</evidence>
<feature type="compositionally biased region" description="Low complexity" evidence="11">
    <location>
        <begin position="433"/>
        <end position="447"/>
    </location>
</feature>